<dbReference type="GO" id="GO:0004622">
    <property type="term" value="F:phosphatidylcholine lysophospholipase activity"/>
    <property type="evidence" value="ECO:0007669"/>
    <property type="project" value="TreeGrafter"/>
</dbReference>
<organism evidence="6 7">
    <name type="scientific">Periconia digitata</name>
    <dbReference type="NCBI Taxonomy" id="1303443"/>
    <lineage>
        <taxon>Eukaryota</taxon>
        <taxon>Fungi</taxon>
        <taxon>Dikarya</taxon>
        <taxon>Ascomycota</taxon>
        <taxon>Pezizomycotina</taxon>
        <taxon>Dothideomycetes</taxon>
        <taxon>Pleosporomycetidae</taxon>
        <taxon>Pleosporales</taxon>
        <taxon>Massarineae</taxon>
        <taxon>Periconiaceae</taxon>
        <taxon>Periconia</taxon>
    </lineage>
</organism>
<protein>
    <recommendedName>
        <fullName evidence="5">DUF676 domain-containing protein</fullName>
    </recommendedName>
</protein>
<feature type="region of interest" description="Disordered" evidence="3">
    <location>
        <begin position="349"/>
        <end position="373"/>
    </location>
</feature>
<dbReference type="PANTHER" id="PTHR12482:SF65">
    <property type="entry name" value="ESTERASE, PUTATIVE (AFU_ORTHOLOGUE AFUA_3G12320)-RELATED"/>
    <property type="match status" value="1"/>
</dbReference>
<dbReference type="SUPFAM" id="SSF53474">
    <property type="entry name" value="alpha/beta-Hydrolases"/>
    <property type="match status" value="1"/>
</dbReference>
<evidence type="ECO:0000313" key="7">
    <source>
        <dbReference type="Proteomes" id="UP001152607"/>
    </source>
</evidence>
<keyword evidence="2" id="KW-0442">Lipid degradation</keyword>
<name>A0A9W4UB29_9PLEO</name>
<keyword evidence="4" id="KW-0812">Transmembrane</keyword>
<dbReference type="AlphaFoldDB" id="A0A9W4UB29"/>
<accession>A0A9W4UB29</accession>
<sequence length="474" mass="53360">MTAQMTAKPDHLCVLVHGLWGSPHHLKFLADSLRDKHPEDKLHILVVKRNAGSFTYDGIETGGERVANEVEEMLAELDPSGHEIKKLSVVGYSLGGLIARYAIGLLYSKGLFERIEPVNFVTFATPHLGVRSPLRGYHNHVWNVLGARTLSFSGRQLFMIDEFRDTGKPLLSVLAAADSIFLRALAQFKRRSLYANVVNDRTVAYYTAAFSQTDPYVDPDALKINYLEGYEDVIIDSKRPPSLKDAEPPQTFPQRVQSSARTALDRAPLIAFMIVFIPLGSTLFLLNSAVQSVRSGQRIRLHEDGKAGADFNTYRVPLFNAMRREVEDMFENMNNTQQQEYLEDGDAEIASPTQPISPRTRKPSFLSQKSHHGADVTDVEKAAAIHQTTSSSSLADDPSREGQIVQMQHSFPALALTPDQFKMIENLDNVGFDKFPVFIHKHRHSHAAIIRRMERRDFSEGFVVVRHWLDHFVL</sequence>
<feature type="transmembrane region" description="Helical" evidence="4">
    <location>
        <begin position="269"/>
        <end position="290"/>
    </location>
</feature>
<keyword evidence="4" id="KW-0472">Membrane</keyword>
<keyword evidence="4" id="KW-1133">Transmembrane helix</keyword>
<dbReference type="InterPro" id="IPR007751">
    <property type="entry name" value="DUF676_lipase-like"/>
</dbReference>
<reference evidence="6" key="1">
    <citation type="submission" date="2023-01" db="EMBL/GenBank/DDBJ databases">
        <authorList>
            <person name="Van Ghelder C."/>
            <person name="Rancurel C."/>
        </authorList>
    </citation>
    <scope>NUCLEOTIDE SEQUENCE</scope>
    <source>
        <strain evidence="6">CNCM I-4278</strain>
    </source>
</reference>
<dbReference type="InterPro" id="IPR029058">
    <property type="entry name" value="AB_hydrolase_fold"/>
</dbReference>
<dbReference type="GO" id="GO:0005811">
    <property type="term" value="C:lipid droplet"/>
    <property type="evidence" value="ECO:0007669"/>
    <property type="project" value="TreeGrafter"/>
</dbReference>
<comment type="caution">
    <text evidence="6">The sequence shown here is derived from an EMBL/GenBank/DDBJ whole genome shotgun (WGS) entry which is preliminary data.</text>
</comment>
<evidence type="ECO:0000256" key="1">
    <source>
        <dbReference type="ARBA" id="ARBA00007920"/>
    </source>
</evidence>
<dbReference type="Gene3D" id="3.40.50.1820">
    <property type="entry name" value="alpha/beta hydrolase"/>
    <property type="match status" value="1"/>
</dbReference>
<comment type="similarity">
    <text evidence="1">Belongs to the putative lipase ROG1 family.</text>
</comment>
<evidence type="ECO:0000256" key="4">
    <source>
        <dbReference type="SAM" id="Phobius"/>
    </source>
</evidence>
<evidence type="ECO:0000259" key="5">
    <source>
        <dbReference type="Pfam" id="PF05057"/>
    </source>
</evidence>
<dbReference type="Pfam" id="PF05057">
    <property type="entry name" value="DUF676"/>
    <property type="match status" value="1"/>
</dbReference>
<dbReference type="InterPro" id="IPR044294">
    <property type="entry name" value="Lipase-like"/>
</dbReference>
<feature type="domain" description="DUF676" evidence="5">
    <location>
        <begin position="8"/>
        <end position="207"/>
    </location>
</feature>
<evidence type="ECO:0000313" key="6">
    <source>
        <dbReference type="EMBL" id="CAI6332640.1"/>
    </source>
</evidence>
<gene>
    <name evidence="6" type="ORF">PDIGIT_LOCUS5667</name>
</gene>
<dbReference type="EMBL" id="CAOQHR010000003">
    <property type="protein sequence ID" value="CAI6332640.1"/>
    <property type="molecule type" value="Genomic_DNA"/>
</dbReference>
<dbReference type="PANTHER" id="PTHR12482">
    <property type="entry name" value="LIPASE ROG1-RELATED-RELATED"/>
    <property type="match status" value="1"/>
</dbReference>
<keyword evidence="7" id="KW-1185">Reference proteome</keyword>
<proteinExistence type="inferred from homology"/>
<dbReference type="Proteomes" id="UP001152607">
    <property type="component" value="Unassembled WGS sequence"/>
</dbReference>
<dbReference type="GO" id="GO:0016042">
    <property type="term" value="P:lipid catabolic process"/>
    <property type="evidence" value="ECO:0007669"/>
    <property type="project" value="UniProtKB-KW"/>
</dbReference>
<dbReference type="OrthoDB" id="273452at2759"/>
<dbReference type="GO" id="GO:0047372">
    <property type="term" value="F:monoacylglycerol lipase activity"/>
    <property type="evidence" value="ECO:0007669"/>
    <property type="project" value="TreeGrafter"/>
</dbReference>
<keyword evidence="2" id="KW-0443">Lipid metabolism</keyword>
<evidence type="ECO:0000256" key="3">
    <source>
        <dbReference type="SAM" id="MobiDB-lite"/>
    </source>
</evidence>
<evidence type="ECO:0000256" key="2">
    <source>
        <dbReference type="ARBA" id="ARBA00022963"/>
    </source>
</evidence>